<gene>
    <name evidence="3" type="ORF">UPYG_G00253820</name>
</gene>
<dbReference type="AlphaFoldDB" id="A0ABD0W842"/>
<proteinExistence type="predicted"/>
<dbReference type="PANTHER" id="PTHR16064:SF3">
    <property type="entry name" value="BTB_POZ DOMAIN-CONTAINING PROTEIN 7"/>
    <property type="match status" value="1"/>
</dbReference>
<feature type="region of interest" description="Disordered" evidence="1">
    <location>
        <begin position="770"/>
        <end position="873"/>
    </location>
</feature>
<feature type="region of interest" description="Disordered" evidence="1">
    <location>
        <begin position="1"/>
        <end position="63"/>
    </location>
</feature>
<protein>
    <recommendedName>
        <fullName evidence="2">BTB domain-containing protein</fullName>
    </recommendedName>
</protein>
<evidence type="ECO:0000313" key="3">
    <source>
        <dbReference type="EMBL" id="KAL0967562.1"/>
    </source>
</evidence>
<dbReference type="CDD" id="cd18284">
    <property type="entry name" value="BTB2_POZ_BTBD7"/>
    <property type="match status" value="1"/>
</dbReference>
<dbReference type="CDD" id="cd18489">
    <property type="entry name" value="BACK_BTBD7"/>
    <property type="match status" value="1"/>
</dbReference>
<sequence>MGVNASSYPHSCSPRFGGNSQSQQSFVGASSYGPQGYGGEGKLSSLEPGPEKPQDKKKKTSGLATLRRKFIKRRKSSRSADHMRQMRELLSGWDVRDASSLVEEYEGTAALKELSLQAGLARAEARSLQRDLAALYQYKYCTDVDLIFQDACFPAHRAVLAARCPFFKTLLSSSLGYGAEVLLDVGTAGMDAPMFSALLHYLYTGDLGPEVDARLRNMDVLVRLSQEFGTPSSLEEDMSDLCETMCYYDSLLSFSSDTKLVEAGLVSVGGAEVGGGPVIQGQVDDELRAHKAVLSARSPFFRNLLQRRIRTGEEITERALQTPTRIILDESIIPKKYARVILHCMYTDVVELALVLRGSPSVGSLGEVQALVDGGGGLACRAEEAMELYHIALFLEFSMLAQGCEDIVAESISLDTVVQILKWSSQPYGSKWVYRQALHFLCEEFSQVMTSDVLYDLGKEHLMAAIQSDYVQASEHDILKYVIKWGEHQLIKRMADREPNLLSGTAHSVNKRGVKRRDLDPEELKDILSPLLPYVRIEHILPTNSEVLSDSMKRGLISTPPSDMLPTAEGGKANAWLRQKSAGIYVRPRLFTPYVDEAKSVLDDIMVEQTDLVRLRMVRMSNVPDTLYMVNNAMPQCCYMINHQQIGGSQTTPPSVVANEIPVPRLSVVKQMIGRMQELRHTEQVQRAYALNCGEGATVSYELQIRVLREFGLPDAAAELLQNPHKFFPEERFGDESPVLTLRQPPASGVRCRGNSSPAVESMFTDLEAMAGFHPPLPPPPPPYHPPATPAHHAQLKPSGWRPSRAPSQPPSRSFSYPSNHSLLHRTSSSTSKHSSPAYPPGAKPLPPDCTKTQGGGVRGQHPEKQGNMEPVISEFMPDIAIGVSAMTLKERRQPEVTMEVEPHDPHPHPCTAPPAVSHCHLGLSRYGPHTSRKRHAAEPKPEVQASEYPDLYKFPGRHVTSFSRPDIYSHSRVPPAGGPAPPPYGSDEQQVNPYRGPAGDSLRLDVLEQPPQRLDLALATQVGGQAPGASHNPRGRARTETDLTYGLGPAREAFPEDALGARERRSPNKPEYPYRKSAL</sequence>
<evidence type="ECO:0000256" key="1">
    <source>
        <dbReference type="SAM" id="MobiDB-lite"/>
    </source>
</evidence>
<reference evidence="3 4" key="1">
    <citation type="submission" date="2024-06" db="EMBL/GenBank/DDBJ databases">
        <authorList>
            <person name="Pan Q."/>
            <person name="Wen M."/>
            <person name="Jouanno E."/>
            <person name="Zahm M."/>
            <person name="Klopp C."/>
            <person name="Cabau C."/>
            <person name="Louis A."/>
            <person name="Berthelot C."/>
            <person name="Parey E."/>
            <person name="Roest Crollius H."/>
            <person name="Montfort J."/>
            <person name="Robinson-Rechavi M."/>
            <person name="Bouchez O."/>
            <person name="Lampietro C."/>
            <person name="Lopez Roques C."/>
            <person name="Donnadieu C."/>
            <person name="Postlethwait J."/>
            <person name="Bobe J."/>
            <person name="Verreycken H."/>
            <person name="Guiguen Y."/>
        </authorList>
    </citation>
    <scope>NUCLEOTIDE SEQUENCE [LARGE SCALE GENOMIC DNA]</scope>
    <source>
        <strain evidence="3">Up_M1</strain>
        <tissue evidence="3">Testis</tissue>
    </source>
</reference>
<organism evidence="3 4">
    <name type="scientific">Umbra pygmaea</name>
    <name type="common">Eastern mudminnow</name>
    <dbReference type="NCBI Taxonomy" id="75934"/>
    <lineage>
        <taxon>Eukaryota</taxon>
        <taxon>Metazoa</taxon>
        <taxon>Chordata</taxon>
        <taxon>Craniata</taxon>
        <taxon>Vertebrata</taxon>
        <taxon>Euteleostomi</taxon>
        <taxon>Actinopterygii</taxon>
        <taxon>Neopterygii</taxon>
        <taxon>Teleostei</taxon>
        <taxon>Protacanthopterygii</taxon>
        <taxon>Esociformes</taxon>
        <taxon>Umbridae</taxon>
        <taxon>Umbra</taxon>
    </lineage>
</organism>
<dbReference type="PANTHER" id="PTHR16064">
    <property type="entry name" value="BTB POZ DOMAIN CONTAINING 7"/>
    <property type="match status" value="1"/>
</dbReference>
<comment type="caution">
    <text evidence="3">The sequence shown here is derived from an EMBL/GenBank/DDBJ whole genome shotgun (WGS) entry which is preliminary data.</text>
</comment>
<dbReference type="SMART" id="SM00225">
    <property type="entry name" value="BTB"/>
    <property type="match status" value="2"/>
</dbReference>
<accession>A0ABD0W842</accession>
<evidence type="ECO:0000259" key="2">
    <source>
        <dbReference type="PROSITE" id="PS50097"/>
    </source>
</evidence>
<feature type="compositionally biased region" description="Basic and acidic residues" evidence="1">
    <location>
        <begin position="1060"/>
        <end position="1080"/>
    </location>
</feature>
<feature type="domain" description="BTB" evidence="2">
    <location>
        <begin position="278"/>
        <end position="354"/>
    </location>
</feature>
<dbReference type="EMBL" id="JAGEUA010000008">
    <property type="protein sequence ID" value="KAL0967562.1"/>
    <property type="molecule type" value="Genomic_DNA"/>
</dbReference>
<feature type="compositionally biased region" description="Polar residues" evidence="1">
    <location>
        <begin position="18"/>
        <end position="28"/>
    </location>
</feature>
<dbReference type="Gene3D" id="3.30.710.10">
    <property type="entry name" value="Potassium Channel Kv1.1, Chain A"/>
    <property type="match status" value="2"/>
</dbReference>
<dbReference type="Pfam" id="PF07707">
    <property type="entry name" value="BACK"/>
    <property type="match status" value="1"/>
</dbReference>
<dbReference type="PROSITE" id="PS50097">
    <property type="entry name" value="BTB"/>
    <property type="match status" value="2"/>
</dbReference>
<evidence type="ECO:0000313" key="4">
    <source>
        <dbReference type="Proteomes" id="UP001557470"/>
    </source>
</evidence>
<feature type="compositionally biased region" description="Pro residues" evidence="1">
    <location>
        <begin position="838"/>
        <end position="848"/>
    </location>
</feature>
<dbReference type="Proteomes" id="UP001557470">
    <property type="component" value="Unassembled WGS sequence"/>
</dbReference>
<dbReference type="InterPro" id="IPR047936">
    <property type="entry name" value="BTBD7_BACK"/>
</dbReference>
<dbReference type="SUPFAM" id="SSF54695">
    <property type="entry name" value="POZ domain"/>
    <property type="match status" value="2"/>
</dbReference>
<feature type="region of interest" description="Disordered" evidence="1">
    <location>
        <begin position="1024"/>
        <end position="1080"/>
    </location>
</feature>
<dbReference type="SMART" id="SM00875">
    <property type="entry name" value="BACK"/>
    <property type="match status" value="1"/>
</dbReference>
<feature type="region of interest" description="Disordered" evidence="1">
    <location>
        <begin position="964"/>
        <end position="1003"/>
    </location>
</feature>
<dbReference type="Pfam" id="PF00651">
    <property type="entry name" value="BTB"/>
    <property type="match status" value="2"/>
</dbReference>
<feature type="domain" description="BTB" evidence="2">
    <location>
        <begin position="142"/>
        <end position="211"/>
    </location>
</feature>
<feature type="compositionally biased region" description="Polar residues" evidence="1">
    <location>
        <begin position="1"/>
        <end position="10"/>
    </location>
</feature>
<feature type="region of interest" description="Disordered" evidence="1">
    <location>
        <begin position="922"/>
        <end position="950"/>
    </location>
</feature>
<feature type="compositionally biased region" description="Pro residues" evidence="1">
    <location>
        <begin position="775"/>
        <end position="789"/>
    </location>
</feature>
<dbReference type="InterPro" id="IPR047934">
    <property type="entry name" value="BTBD7_BTB_POZ_first"/>
</dbReference>
<feature type="compositionally biased region" description="Low complexity" evidence="1">
    <location>
        <begin position="802"/>
        <end position="837"/>
    </location>
</feature>
<dbReference type="CDD" id="cd18283">
    <property type="entry name" value="BTB1_POZ_BTBD7"/>
    <property type="match status" value="1"/>
</dbReference>
<dbReference type="Gene3D" id="1.25.40.420">
    <property type="match status" value="1"/>
</dbReference>
<dbReference type="InterPro" id="IPR011705">
    <property type="entry name" value="BACK"/>
</dbReference>
<keyword evidence="4" id="KW-1185">Reference proteome</keyword>
<dbReference type="InterPro" id="IPR000210">
    <property type="entry name" value="BTB/POZ_dom"/>
</dbReference>
<dbReference type="InterPro" id="IPR042345">
    <property type="entry name" value="Btbd7"/>
</dbReference>
<name>A0ABD0W842_UMBPY</name>
<dbReference type="InterPro" id="IPR047935">
    <property type="entry name" value="BTBD7_BTB_POZ_second"/>
</dbReference>
<dbReference type="InterPro" id="IPR011333">
    <property type="entry name" value="SKP1/BTB/POZ_sf"/>
</dbReference>